<name>A0ABU6QP78_9FABA</name>
<feature type="domain" description="Cystatin" evidence="4">
    <location>
        <begin position="94"/>
        <end position="144"/>
    </location>
</feature>
<dbReference type="NCBIfam" id="TIGR01638">
    <property type="entry name" value="Atha_cystat_rel"/>
    <property type="match status" value="1"/>
</dbReference>
<dbReference type="InterPro" id="IPR046350">
    <property type="entry name" value="Cystatin_sf"/>
</dbReference>
<sequence>MAHVGDKRGRDVDDKLKDTEKVTSSDEDVDVDDSDDEVEYDSSRSPELTDEQLFEYYRQAFSSKGFEVPEYGGSIPGGIGRCDLDSTYGREYLTTFAKIALQDYNDKNASYEFDKLLKANSQAVKGLMFYITFHARSGDNASQTFYAKVLEKICNMGTEVKFCVMATKQEDGTSQV</sequence>
<feature type="compositionally biased region" description="Basic and acidic residues" evidence="3">
    <location>
        <begin position="1"/>
        <end position="24"/>
    </location>
</feature>
<keyword evidence="1" id="KW-0646">Protease inhibitor</keyword>
<evidence type="ECO:0000256" key="3">
    <source>
        <dbReference type="SAM" id="MobiDB-lite"/>
    </source>
</evidence>
<dbReference type="InterPro" id="IPR006525">
    <property type="entry name" value="Cystatin-related_pln"/>
</dbReference>
<feature type="region of interest" description="Disordered" evidence="3">
    <location>
        <begin position="1"/>
        <end position="46"/>
    </location>
</feature>
<dbReference type="SUPFAM" id="SSF54403">
    <property type="entry name" value="Cystatin/monellin"/>
    <property type="match status" value="1"/>
</dbReference>
<dbReference type="PANTHER" id="PTHR31228">
    <property type="entry name" value="CYSTATIN/MONELLIN SUPERFAMILY PROTEIN"/>
    <property type="match status" value="1"/>
</dbReference>
<evidence type="ECO:0000313" key="6">
    <source>
        <dbReference type="Proteomes" id="UP001341840"/>
    </source>
</evidence>
<evidence type="ECO:0000256" key="2">
    <source>
        <dbReference type="ARBA" id="ARBA00022704"/>
    </source>
</evidence>
<dbReference type="PANTHER" id="PTHR31228:SF22">
    <property type="entry name" value="CYSTATIN_MONELLIN SUPERFAMILY PROTEIN"/>
    <property type="match status" value="1"/>
</dbReference>
<protein>
    <recommendedName>
        <fullName evidence="4">Cystatin domain-containing protein</fullName>
    </recommendedName>
</protein>
<feature type="compositionally biased region" description="Acidic residues" evidence="3">
    <location>
        <begin position="25"/>
        <end position="40"/>
    </location>
</feature>
<accession>A0ABU6QP78</accession>
<evidence type="ECO:0000313" key="5">
    <source>
        <dbReference type="EMBL" id="MED6113292.1"/>
    </source>
</evidence>
<reference evidence="5 6" key="1">
    <citation type="journal article" date="2023" name="Plants (Basel)">
        <title>Bridging the Gap: Combining Genomics and Transcriptomics Approaches to Understand Stylosanthes scabra, an Orphan Legume from the Brazilian Caatinga.</title>
        <authorList>
            <person name="Ferreira-Neto J.R.C."/>
            <person name="da Silva M.D."/>
            <person name="Binneck E."/>
            <person name="de Melo N.F."/>
            <person name="da Silva R.H."/>
            <person name="de Melo A.L.T.M."/>
            <person name="Pandolfi V."/>
            <person name="Bustamante F.O."/>
            <person name="Brasileiro-Vidal A.C."/>
            <person name="Benko-Iseppon A.M."/>
        </authorList>
    </citation>
    <scope>NUCLEOTIDE SEQUENCE [LARGE SCALE GENOMIC DNA]</scope>
    <source>
        <tissue evidence="5">Leaves</tissue>
    </source>
</reference>
<evidence type="ECO:0000259" key="4">
    <source>
        <dbReference type="Pfam" id="PF00031"/>
    </source>
</evidence>
<keyword evidence="6" id="KW-1185">Reference proteome</keyword>
<dbReference type="EMBL" id="JASCZI010000763">
    <property type="protein sequence ID" value="MED6113292.1"/>
    <property type="molecule type" value="Genomic_DNA"/>
</dbReference>
<proteinExistence type="predicted"/>
<dbReference type="Proteomes" id="UP001341840">
    <property type="component" value="Unassembled WGS sequence"/>
</dbReference>
<dbReference type="InterPro" id="IPR000010">
    <property type="entry name" value="Cystatin_dom"/>
</dbReference>
<keyword evidence="2" id="KW-0789">Thiol protease inhibitor</keyword>
<dbReference type="Gene3D" id="3.10.450.10">
    <property type="match status" value="1"/>
</dbReference>
<organism evidence="5 6">
    <name type="scientific">Stylosanthes scabra</name>
    <dbReference type="NCBI Taxonomy" id="79078"/>
    <lineage>
        <taxon>Eukaryota</taxon>
        <taxon>Viridiplantae</taxon>
        <taxon>Streptophyta</taxon>
        <taxon>Embryophyta</taxon>
        <taxon>Tracheophyta</taxon>
        <taxon>Spermatophyta</taxon>
        <taxon>Magnoliopsida</taxon>
        <taxon>eudicotyledons</taxon>
        <taxon>Gunneridae</taxon>
        <taxon>Pentapetalae</taxon>
        <taxon>rosids</taxon>
        <taxon>fabids</taxon>
        <taxon>Fabales</taxon>
        <taxon>Fabaceae</taxon>
        <taxon>Papilionoideae</taxon>
        <taxon>50 kb inversion clade</taxon>
        <taxon>dalbergioids sensu lato</taxon>
        <taxon>Dalbergieae</taxon>
        <taxon>Pterocarpus clade</taxon>
        <taxon>Stylosanthes</taxon>
    </lineage>
</organism>
<gene>
    <name evidence="5" type="ORF">PIB30_069450</name>
</gene>
<comment type="caution">
    <text evidence="5">The sequence shown here is derived from an EMBL/GenBank/DDBJ whole genome shotgun (WGS) entry which is preliminary data.</text>
</comment>
<evidence type="ECO:0000256" key="1">
    <source>
        <dbReference type="ARBA" id="ARBA00022690"/>
    </source>
</evidence>
<dbReference type="Pfam" id="PF00031">
    <property type="entry name" value="Cystatin"/>
    <property type="match status" value="1"/>
</dbReference>